<dbReference type="InterPro" id="IPR036838">
    <property type="entry name" value="Ribosomal_uS10_dom_sf"/>
</dbReference>
<comment type="caution">
    <text evidence="2">The sequence shown here is derived from an EMBL/GenBank/DDBJ whole genome shotgun (WGS) entry which is preliminary data.</text>
</comment>
<sequence>MTLTSPPNPLLSHPATSASHSSTINSTSQQTPPSPGPPTTTLYSSFSLDYPPASVPPSLSPTEATSTIALKADFSITLQSESTTKLNATFQRLMDSIHATPGLAIRGPIRLPKDGKVHSRRVDIKSITERSLRDIGTQSGILLSEDAGDERIQENGVVVSFDIE</sequence>
<reference evidence="2" key="1">
    <citation type="journal article" date="2020" name="Fungal Divers.">
        <title>Resolving the Mortierellaceae phylogeny through synthesis of multi-gene phylogenetics and phylogenomics.</title>
        <authorList>
            <person name="Vandepol N."/>
            <person name="Liber J."/>
            <person name="Desiro A."/>
            <person name="Na H."/>
            <person name="Kennedy M."/>
            <person name="Barry K."/>
            <person name="Grigoriev I.V."/>
            <person name="Miller A.N."/>
            <person name="O'Donnell K."/>
            <person name="Stajich J.E."/>
            <person name="Bonito G."/>
        </authorList>
    </citation>
    <scope>NUCLEOTIDE SEQUENCE</scope>
    <source>
        <strain evidence="2">NRRL 2591</strain>
    </source>
</reference>
<dbReference type="Gene3D" id="3.30.70.600">
    <property type="entry name" value="Ribosomal protein S10 domain"/>
    <property type="match status" value="1"/>
</dbReference>
<feature type="region of interest" description="Disordered" evidence="1">
    <location>
        <begin position="1"/>
        <end position="47"/>
    </location>
</feature>
<name>A0A9P6FCL1_9FUNG</name>
<dbReference type="AlphaFoldDB" id="A0A9P6FCL1"/>
<evidence type="ECO:0000313" key="3">
    <source>
        <dbReference type="Proteomes" id="UP000723463"/>
    </source>
</evidence>
<dbReference type="Proteomes" id="UP000723463">
    <property type="component" value="Unassembled WGS sequence"/>
</dbReference>
<evidence type="ECO:0000256" key="1">
    <source>
        <dbReference type="SAM" id="MobiDB-lite"/>
    </source>
</evidence>
<protein>
    <submittedName>
        <fullName evidence="2">Uncharacterized protein</fullName>
    </submittedName>
</protein>
<gene>
    <name evidence="2" type="ORF">EC957_007885</name>
</gene>
<proteinExistence type="predicted"/>
<accession>A0A9P6FCL1</accession>
<feature type="compositionally biased region" description="Low complexity" evidence="1">
    <location>
        <begin position="10"/>
        <end position="31"/>
    </location>
</feature>
<dbReference type="EMBL" id="JAAAXW010000038">
    <property type="protein sequence ID" value="KAF9547720.1"/>
    <property type="molecule type" value="Genomic_DNA"/>
</dbReference>
<evidence type="ECO:0000313" key="2">
    <source>
        <dbReference type="EMBL" id="KAF9547720.1"/>
    </source>
</evidence>
<keyword evidence="3" id="KW-1185">Reference proteome</keyword>
<organism evidence="2 3">
    <name type="scientific">Mortierella hygrophila</name>
    <dbReference type="NCBI Taxonomy" id="979708"/>
    <lineage>
        <taxon>Eukaryota</taxon>
        <taxon>Fungi</taxon>
        <taxon>Fungi incertae sedis</taxon>
        <taxon>Mucoromycota</taxon>
        <taxon>Mortierellomycotina</taxon>
        <taxon>Mortierellomycetes</taxon>
        <taxon>Mortierellales</taxon>
        <taxon>Mortierellaceae</taxon>
        <taxon>Mortierella</taxon>
    </lineage>
</organism>